<dbReference type="RefSeq" id="WP_091593419.1">
    <property type="nucleotide sequence ID" value="NZ_JBHRWG010000004.1"/>
</dbReference>
<evidence type="ECO:0008006" key="4">
    <source>
        <dbReference type="Google" id="ProtNLM"/>
    </source>
</evidence>
<keyword evidence="3" id="KW-1185">Reference proteome</keyword>
<accession>A0A1C3N7V1</accession>
<evidence type="ECO:0000313" key="3">
    <source>
        <dbReference type="Proteomes" id="UP000199393"/>
    </source>
</evidence>
<feature type="compositionally biased region" description="Acidic residues" evidence="1">
    <location>
        <begin position="75"/>
        <end position="86"/>
    </location>
</feature>
<evidence type="ECO:0000256" key="1">
    <source>
        <dbReference type="SAM" id="MobiDB-lite"/>
    </source>
</evidence>
<dbReference type="AlphaFoldDB" id="A0A1C3N7V1"/>
<dbReference type="OrthoDB" id="3742379at2"/>
<dbReference type="Proteomes" id="UP000199393">
    <property type="component" value="Chromosome I"/>
</dbReference>
<evidence type="ECO:0000313" key="2">
    <source>
        <dbReference type="EMBL" id="SBV28665.1"/>
    </source>
</evidence>
<protein>
    <recommendedName>
        <fullName evidence="4">ATP/GTP-binding protein</fullName>
    </recommendedName>
</protein>
<dbReference type="STRING" id="307121.GA0070620_4216"/>
<name>A0A1C3N7V1_9ACTN</name>
<gene>
    <name evidence="2" type="ORF">GA0070620_4216</name>
</gene>
<proteinExistence type="predicted"/>
<dbReference type="EMBL" id="LT598496">
    <property type="protein sequence ID" value="SBV28665.1"/>
    <property type="molecule type" value="Genomic_DNA"/>
</dbReference>
<sequence>MLTWGGRGVPVRPPRAGTSRRAAALAGLGLVLLLVAGAAGPAAAGRADPGAECPPEQHDCSVWDDDPGTPGGGGDDGDDGGGDDDGGGGGGGCHWNGRTVKCYHEVLGWFNNSDGCYYKLEQPQPPDTPEGKQWYLLTCNGGDLGAQRSELLDGPPPGYGAPPDPAELARRALARIGIQPPRIAVAPRRETGPGLVGLPVWMWASPGRQYFGCPAEDPDCPSPVIRESESERGLTVSIEARFDRIVWRMGNGEEVTCHGPGTRYRVDGPRAGRTSPTCGYDKGYPKADTYGVSARTYWTVRWWADGVEGTPIPVTRTSGTAQIQINELQVVTR</sequence>
<feature type="region of interest" description="Disordered" evidence="1">
    <location>
        <begin position="43"/>
        <end position="88"/>
    </location>
</feature>
<dbReference type="PATRIC" id="fig|307121.4.peg.4312"/>
<reference evidence="3" key="1">
    <citation type="submission" date="2016-06" db="EMBL/GenBank/DDBJ databases">
        <authorList>
            <person name="Varghese N."/>
        </authorList>
    </citation>
    <scope>NUCLEOTIDE SEQUENCE [LARGE SCALE GENOMIC DNA]</scope>
    <source>
        <strain evidence="3">DSM 45344</strain>
    </source>
</reference>
<organism evidence="2 3">
    <name type="scientific">Micromonospora krabiensis</name>
    <dbReference type="NCBI Taxonomy" id="307121"/>
    <lineage>
        <taxon>Bacteria</taxon>
        <taxon>Bacillati</taxon>
        <taxon>Actinomycetota</taxon>
        <taxon>Actinomycetes</taxon>
        <taxon>Micromonosporales</taxon>
        <taxon>Micromonosporaceae</taxon>
        <taxon>Micromonospora</taxon>
    </lineage>
</organism>